<feature type="domain" description="Bicarbonate transporter-like transmembrane" evidence="8">
    <location>
        <begin position="2"/>
        <end position="225"/>
    </location>
</feature>
<feature type="transmembrane region" description="Helical" evidence="6">
    <location>
        <begin position="167"/>
        <end position="184"/>
    </location>
</feature>
<dbReference type="InterPro" id="IPR003020">
    <property type="entry name" value="HCO3_transpt_euk"/>
</dbReference>
<evidence type="ECO:0000256" key="2">
    <source>
        <dbReference type="ARBA" id="ARBA00022692"/>
    </source>
</evidence>
<dbReference type="Pfam" id="PF00955">
    <property type="entry name" value="HCO3_cotransp"/>
    <property type="match status" value="1"/>
</dbReference>
<dbReference type="PANTHER" id="PTHR11453">
    <property type="entry name" value="ANION EXCHANGE PROTEIN"/>
    <property type="match status" value="1"/>
</dbReference>
<evidence type="ECO:0000313" key="10">
    <source>
        <dbReference type="Proteomes" id="UP001432322"/>
    </source>
</evidence>
<feature type="region of interest" description="Disordered" evidence="5">
    <location>
        <begin position="222"/>
        <end position="245"/>
    </location>
</feature>
<evidence type="ECO:0000256" key="3">
    <source>
        <dbReference type="ARBA" id="ARBA00022989"/>
    </source>
</evidence>
<evidence type="ECO:0000259" key="8">
    <source>
        <dbReference type="Pfam" id="PF00955"/>
    </source>
</evidence>
<keyword evidence="7" id="KW-0732">Signal</keyword>
<dbReference type="InterPro" id="IPR011531">
    <property type="entry name" value="HCO3_transpt-like_TM_dom"/>
</dbReference>
<reference evidence="9" key="1">
    <citation type="submission" date="2023-10" db="EMBL/GenBank/DDBJ databases">
        <title>Genome assembly of Pristionchus species.</title>
        <authorList>
            <person name="Yoshida K."/>
            <person name="Sommer R.J."/>
        </authorList>
    </citation>
    <scope>NUCLEOTIDE SEQUENCE</scope>
    <source>
        <strain evidence="9">RS5133</strain>
    </source>
</reference>
<comment type="subcellular location">
    <subcellularLocation>
        <location evidence="1">Membrane</location>
        <topology evidence="1">Multi-pass membrane protein</topology>
    </subcellularLocation>
</comment>
<dbReference type="GO" id="GO:0006820">
    <property type="term" value="P:monoatomic anion transport"/>
    <property type="evidence" value="ECO:0007669"/>
    <property type="project" value="InterPro"/>
</dbReference>
<gene>
    <name evidence="9" type="ORF">PFISCL1PPCAC_27207</name>
</gene>
<keyword evidence="10" id="KW-1185">Reference proteome</keyword>
<feature type="transmembrane region" description="Helical" evidence="6">
    <location>
        <begin position="121"/>
        <end position="140"/>
    </location>
</feature>
<dbReference type="GO" id="GO:0005886">
    <property type="term" value="C:plasma membrane"/>
    <property type="evidence" value="ECO:0007669"/>
    <property type="project" value="TreeGrafter"/>
</dbReference>
<feature type="transmembrane region" description="Helical" evidence="6">
    <location>
        <begin position="41"/>
        <end position="68"/>
    </location>
</feature>
<dbReference type="AlphaFoldDB" id="A0AAV5WZ36"/>
<evidence type="ECO:0000256" key="6">
    <source>
        <dbReference type="SAM" id="Phobius"/>
    </source>
</evidence>
<keyword evidence="2 6" id="KW-0812">Transmembrane</keyword>
<evidence type="ECO:0000256" key="1">
    <source>
        <dbReference type="ARBA" id="ARBA00004141"/>
    </source>
</evidence>
<feature type="transmembrane region" description="Helical" evidence="6">
    <location>
        <begin position="96"/>
        <end position="115"/>
    </location>
</feature>
<comment type="caution">
    <text evidence="9">The sequence shown here is derived from an EMBL/GenBank/DDBJ whole genome shotgun (WGS) entry which is preliminary data.</text>
</comment>
<dbReference type="EMBL" id="BTSY01000007">
    <property type="protein sequence ID" value="GMT35910.1"/>
    <property type="molecule type" value="Genomic_DNA"/>
</dbReference>
<evidence type="ECO:0000256" key="5">
    <source>
        <dbReference type="SAM" id="MobiDB-lite"/>
    </source>
</evidence>
<dbReference type="PANTHER" id="PTHR11453:SF47">
    <property type="entry name" value="ANION EXCHANGE PROTEIN"/>
    <property type="match status" value="1"/>
</dbReference>
<feature type="non-terminal residue" evidence="9">
    <location>
        <position position="1"/>
    </location>
</feature>
<feature type="compositionally biased region" description="Basic and acidic residues" evidence="5">
    <location>
        <begin position="229"/>
        <end position="238"/>
    </location>
</feature>
<dbReference type="Proteomes" id="UP001432322">
    <property type="component" value="Unassembled WGS sequence"/>
</dbReference>
<protein>
    <recommendedName>
        <fullName evidence="8">Bicarbonate transporter-like transmembrane domain-containing protein</fullName>
    </recommendedName>
</protein>
<keyword evidence="3 6" id="KW-1133">Transmembrane helix</keyword>
<proteinExistence type="predicted"/>
<name>A0AAV5WZ36_9BILA</name>
<keyword evidence="4 6" id="KW-0472">Membrane</keyword>
<feature type="chain" id="PRO_5043809099" description="Bicarbonate transporter-like transmembrane domain-containing protein" evidence="7">
    <location>
        <begin position="18"/>
        <end position="245"/>
    </location>
</feature>
<evidence type="ECO:0000313" key="9">
    <source>
        <dbReference type="EMBL" id="GMT35910.1"/>
    </source>
</evidence>
<dbReference type="GO" id="GO:0005452">
    <property type="term" value="F:solute:inorganic anion antiporter activity"/>
    <property type="evidence" value="ECO:0007669"/>
    <property type="project" value="InterPro"/>
</dbReference>
<evidence type="ECO:0000256" key="7">
    <source>
        <dbReference type="SAM" id="SignalP"/>
    </source>
</evidence>
<evidence type="ECO:0000256" key="4">
    <source>
        <dbReference type="ARBA" id="ARBA00023136"/>
    </source>
</evidence>
<dbReference type="GO" id="GO:0051453">
    <property type="term" value="P:regulation of intracellular pH"/>
    <property type="evidence" value="ECO:0007669"/>
    <property type="project" value="TreeGrafter"/>
</dbReference>
<feature type="signal peptide" evidence="7">
    <location>
        <begin position="1"/>
        <end position="17"/>
    </location>
</feature>
<accession>A0AAV5WZ36</accession>
<sequence>VAAVAALLVFILIFVETEITELLLTRKERGLVKGSGLNWDLVLVGFCCLICSLFGLPWMCAAAVQSLAHCSSLTLTRKDKINSNVMVVERVIEQRVTTICVSLLIGAFAFLGSVLRLPMASLFGVFLYLGAMNLAGVELVKRTALFFVPVKYHWVTNYTKTMKVWRIHLYTVIQLLFVVIISIVKQGTYTALAFPFVLILFIVFRQTAVPRIFTTEELEALDAEEDSNEERKEDRDGYTETALPV</sequence>
<feature type="transmembrane region" description="Helical" evidence="6">
    <location>
        <begin position="190"/>
        <end position="208"/>
    </location>
</feature>
<organism evidence="9 10">
    <name type="scientific">Pristionchus fissidentatus</name>
    <dbReference type="NCBI Taxonomy" id="1538716"/>
    <lineage>
        <taxon>Eukaryota</taxon>
        <taxon>Metazoa</taxon>
        <taxon>Ecdysozoa</taxon>
        <taxon>Nematoda</taxon>
        <taxon>Chromadorea</taxon>
        <taxon>Rhabditida</taxon>
        <taxon>Rhabditina</taxon>
        <taxon>Diplogasteromorpha</taxon>
        <taxon>Diplogasteroidea</taxon>
        <taxon>Neodiplogasteridae</taxon>
        <taxon>Pristionchus</taxon>
    </lineage>
</organism>
<dbReference type="GO" id="GO:0015701">
    <property type="term" value="P:bicarbonate transport"/>
    <property type="evidence" value="ECO:0007669"/>
    <property type="project" value="TreeGrafter"/>
</dbReference>